<evidence type="ECO:0000313" key="6">
    <source>
        <dbReference type="EMBL" id="MDG0865817.1"/>
    </source>
</evidence>
<dbReference type="Proteomes" id="UP001321249">
    <property type="component" value="Unassembled WGS sequence"/>
</dbReference>
<dbReference type="InterPro" id="IPR050738">
    <property type="entry name" value="Sulfatase"/>
</dbReference>
<dbReference type="EMBL" id="CP046147">
    <property type="protein sequence ID" value="WFG39450.1"/>
    <property type="molecule type" value="Genomic_DNA"/>
</dbReference>
<dbReference type="InterPro" id="IPR000917">
    <property type="entry name" value="Sulfatase_N"/>
</dbReference>
<evidence type="ECO:0000313" key="7">
    <source>
        <dbReference type="EMBL" id="WFG39450.1"/>
    </source>
</evidence>
<dbReference type="Proteomes" id="UP001219901">
    <property type="component" value="Chromosome"/>
</dbReference>
<dbReference type="GO" id="GO:0046872">
    <property type="term" value="F:metal ion binding"/>
    <property type="evidence" value="ECO:0007669"/>
    <property type="project" value="UniProtKB-KW"/>
</dbReference>
<proteinExistence type="inferred from homology"/>
<dbReference type="PROSITE" id="PS00523">
    <property type="entry name" value="SULFATASE_1"/>
    <property type="match status" value="1"/>
</dbReference>
<evidence type="ECO:0000256" key="1">
    <source>
        <dbReference type="ARBA" id="ARBA00008779"/>
    </source>
</evidence>
<keyword evidence="4" id="KW-0106">Calcium</keyword>
<dbReference type="PANTHER" id="PTHR42693">
    <property type="entry name" value="ARYLSULFATASE FAMILY MEMBER"/>
    <property type="match status" value="1"/>
</dbReference>
<accession>A0AAJ5ZHG4</accession>
<dbReference type="GO" id="GO:0004065">
    <property type="term" value="F:arylsulfatase activity"/>
    <property type="evidence" value="ECO:0007669"/>
    <property type="project" value="TreeGrafter"/>
</dbReference>
<evidence type="ECO:0000313" key="8">
    <source>
        <dbReference type="Proteomes" id="UP001219901"/>
    </source>
</evidence>
<keyword evidence="2" id="KW-0479">Metal-binding</keyword>
<evidence type="ECO:0000259" key="5">
    <source>
        <dbReference type="Pfam" id="PF00884"/>
    </source>
</evidence>
<dbReference type="PANTHER" id="PTHR42693:SF53">
    <property type="entry name" value="ENDO-4-O-SULFATASE"/>
    <property type="match status" value="1"/>
</dbReference>
<reference evidence="8" key="3">
    <citation type="submission" date="2023-06" db="EMBL/GenBank/DDBJ databases">
        <title>Pangenomics reveal diversification of enzyme families and niche specialization in globally abundant SAR202 bacteria.</title>
        <authorList>
            <person name="Saw J.H.W."/>
        </authorList>
    </citation>
    <scope>NUCLEOTIDE SEQUENCE [LARGE SCALE GENOMIC DNA]</scope>
    <source>
        <strain evidence="8">JH1073</strain>
    </source>
</reference>
<dbReference type="InterPro" id="IPR017850">
    <property type="entry name" value="Alkaline_phosphatase_core_sf"/>
</dbReference>
<reference evidence="7" key="2">
    <citation type="journal article" date="2023" name="Nat. Commun.">
        <title>Cultivation of marine bacteria of the SAR202 clade.</title>
        <authorList>
            <person name="Lim Y."/>
            <person name="Seo J.H."/>
            <person name="Giovannoni S.J."/>
            <person name="Kang I."/>
            <person name="Cho J.C."/>
        </authorList>
    </citation>
    <scope>NUCLEOTIDE SEQUENCE</scope>
    <source>
        <strain evidence="7">JH1073</strain>
    </source>
</reference>
<evidence type="ECO:0000256" key="2">
    <source>
        <dbReference type="ARBA" id="ARBA00022723"/>
    </source>
</evidence>
<feature type="domain" description="Sulfatase N-terminal" evidence="5">
    <location>
        <begin position="20"/>
        <end position="334"/>
    </location>
</feature>
<keyword evidence="3 7" id="KW-0378">Hydrolase</keyword>
<dbReference type="Gene3D" id="3.30.1120.10">
    <property type="match status" value="1"/>
</dbReference>
<dbReference type="Pfam" id="PF00884">
    <property type="entry name" value="Sulfatase"/>
    <property type="match status" value="1"/>
</dbReference>
<organism evidence="7 8">
    <name type="scientific">Candidatus Lucifugimonas marina</name>
    <dbReference type="NCBI Taxonomy" id="3038979"/>
    <lineage>
        <taxon>Bacteria</taxon>
        <taxon>Bacillati</taxon>
        <taxon>Chloroflexota</taxon>
        <taxon>Dehalococcoidia</taxon>
        <taxon>SAR202 cluster</taxon>
        <taxon>Candidatus Lucifugimonadales</taxon>
        <taxon>Candidatus Lucifugimonadaceae</taxon>
        <taxon>Candidatus Lucifugimonas</taxon>
    </lineage>
</organism>
<keyword evidence="8" id="KW-1185">Reference proteome</keyword>
<dbReference type="AlphaFoldDB" id="A0AAJ5ZHG4"/>
<evidence type="ECO:0000256" key="4">
    <source>
        <dbReference type="ARBA" id="ARBA00022837"/>
    </source>
</evidence>
<sequence length="487" mass="54082">MRSAQTNMQRKIESSPLSRPNIVLMVADDMGYGDFGLYSEGRVHTPALDELASQGIRLTQHYAGSAVCSPSRAALLTGRYPIRTGAVTPQEVLGNDRIALDEATIADSFKAAGYATGMVGKWHNGALDPRFHPNARGFDEFAGFRGGWADYYRWNLDRNGVLEKSDGRYLTDVLADEAASFINRHQAEPFFLMITWNAPHSPLQAPEEVTQKYVDAGFERGIALIYAMIEVMDRGIAKVRETLRSAGIEDDTLLMFTSDNGPAFGHRYDQVPDGVSLDGTRYNNGFAGSKGSVYEGGIRVPMIARWANGLPQNVEISDQICFTDWLPTLLSLSGSSHVGEKPVDGHDIGAVLKGDSPQEQPRRFWQWNGDSPIGVTNAAMRHGDWKLVRPALDISYASDADQKLADDYIEKDIEYKYYPENITEKFNWPEPKKIIPEPPSPELYDLSIDPCETNNVAAVHPAIASDMLVQLETWFEEVESERQAIVE</sequence>
<protein>
    <submittedName>
        <fullName evidence="7">Sulfatase-like hydrolase/transferase</fullName>
    </submittedName>
</protein>
<dbReference type="InterPro" id="IPR024607">
    <property type="entry name" value="Sulfatase_CS"/>
</dbReference>
<gene>
    <name evidence="6" type="ORF">GKO46_01855</name>
    <name evidence="7" type="ORF">GKO48_07405</name>
</gene>
<dbReference type="Gene3D" id="3.40.720.10">
    <property type="entry name" value="Alkaline Phosphatase, subunit A"/>
    <property type="match status" value="1"/>
</dbReference>
<comment type="similarity">
    <text evidence="1">Belongs to the sulfatase family.</text>
</comment>
<dbReference type="EMBL" id="WMBE01000001">
    <property type="protein sequence ID" value="MDG0865817.1"/>
    <property type="molecule type" value="Genomic_DNA"/>
</dbReference>
<dbReference type="PROSITE" id="PS00149">
    <property type="entry name" value="SULFATASE_2"/>
    <property type="match status" value="1"/>
</dbReference>
<dbReference type="SUPFAM" id="SSF53649">
    <property type="entry name" value="Alkaline phosphatase-like"/>
    <property type="match status" value="1"/>
</dbReference>
<evidence type="ECO:0000313" key="9">
    <source>
        <dbReference type="Proteomes" id="UP001321249"/>
    </source>
</evidence>
<reference evidence="8 9" key="1">
    <citation type="submission" date="2019-11" db="EMBL/GenBank/DDBJ databases">
        <authorList>
            <person name="Cho J.-C."/>
        </authorList>
    </citation>
    <scope>NUCLEOTIDE SEQUENCE [LARGE SCALE GENOMIC DNA]</scope>
    <source>
        <strain evidence="7 8">JH1073</strain>
        <strain evidence="6 9">JH702</strain>
    </source>
</reference>
<evidence type="ECO:0000256" key="3">
    <source>
        <dbReference type="ARBA" id="ARBA00022801"/>
    </source>
</evidence>
<name>A0AAJ5ZHG4_9CHLR</name>